<accession>A0AA44BEG9</accession>
<dbReference type="InterPro" id="IPR036890">
    <property type="entry name" value="HATPase_C_sf"/>
</dbReference>
<sequence>MMKSMLKICIKDVETIKYTRDMISKILKEGMGMDDYLYEMAISEALNNAVLHGYENKGKRSISINLSKLSDRRVSVRIKHYGKGFPGNKKLQRAEEKSNNIPPEELFLESGRGLKIMMEGADYVCYNRAGNEVILVKRKET</sequence>
<dbReference type="EMBL" id="SUMG01000002">
    <property type="protein sequence ID" value="NBG87536.1"/>
    <property type="molecule type" value="Genomic_DNA"/>
</dbReference>
<keyword evidence="2" id="KW-0067">ATP-binding</keyword>
<dbReference type="Proteomes" id="UP000449710">
    <property type="component" value="Unassembled WGS sequence"/>
</dbReference>
<reference evidence="2 3" key="1">
    <citation type="submission" date="2019-04" db="EMBL/GenBank/DDBJ databases">
        <title>Isachenkonia alkalipeptolytica gen. nov. sp. nov. a new anaerobic, alkiliphilic organothrophic bacterium capable to reduce synthesized ferrihydrite isolated from a soda lake.</title>
        <authorList>
            <person name="Toshchakov S.V."/>
            <person name="Zavarzina D.G."/>
            <person name="Zhilina T.N."/>
            <person name="Kostrikina N.A."/>
            <person name="Kublanov I.V."/>
        </authorList>
    </citation>
    <scope>NUCLEOTIDE SEQUENCE [LARGE SCALE GENOMIC DNA]</scope>
    <source>
        <strain evidence="2 3">Z-1701</strain>
    </source>
</reference>
<evidence type="ECO:0000259" key="1">
    <source>
        <dbReference type="Pfam" id="PF13581"/>
    </source>
</evidence>
<dbReference type="RefSeq" id="WP_160719018.1">
    <property type="nucleotide sequence ID" value="NZ_SUMG01000002.1"/>
</dbReference>
<dbReference type="AlphaFoldDB" id="A0AA44BEG9"/>
<evidence type="ECO:0000313" key="2">
    <source>
        <dbReference type="EMBL" id="NBG87536.1"/>
    </source>
</evidence>
<feature type="domain" description="Histidine kinase/HSP90-like ATPase" evidence="1">
    <location>
        <begin position="17"/>
        <end position="137"/>
    </location>
</feature>
<evidence type="ECO:0000313" key="3">
    <source>
        <dbReference type="Proteomes" id="UP000449710"/>
    </source>
</evidence>
<dbReference type="SUPFAM" id="SSF55874">
    <property type="entry name" value="ATPase domain of HSP90 chaperone/DNA topoisomerase II/histidine kinase"/>
    <property type="match status" value="1"/>
</dbReference>
<keyword evidence="3" id="KW-1185">Reference proteome</keyword>
<proteinExistence type="predicted"/>
<organism evidence="2 3">
    <name type="scientific">Isachenkonia alkalipeptolytica</name>
    <dbReference type="NCBI Taxonomy" id="2565777"/>
    <lineage>
        <taxon>Bacteria</taxon>
        <taxon>Bacillati</taxon>
        <taxon>Bacillota</taxon>
        <taxon>Clostridia</taxon>
        <taxon>Eubacteriales</taxon>
        <taxon>Clostridiaceae</taxon>
        <taxon>Isachenkonia</taxon>
    </lineage>
</organism>
<dbReference type="CDD" id="cd16936">
    <property type="entry name" value="HATPase_RsbW-like"/>
    <property type="match status" value="1"/>
</dbReference>
<comment type="caution">
    <text evidence="2">The sequence shown here is derived from an EMBL/GenBank/DDBJ whole genome shotgun (WGS) entry which is preliminary data.</text>
</comment>
<gene>
    <name evidence="2" type="ORF">ISALK_03395</name>
</gene>
<protein>
    <submittedName>
        <fullName evidence="2">ATP-binding protein</fullName>
    </submittedName>
</protein>
<name>A0AA44BEG9_9CLOT</name>
<dbReference type="GO" id="GO:0005524">
    <property type="term" value="F:ATP binding"/>
    <property type="evidence" value="ECO:0007669"/>
    <property type="project" value="UniProtKB-KW"/>
</dbReference>
<dbReference type="Gene3D" id="3.30.565.10">
    <property type="entry name" value="Histidine kinase-like ATPase, C-terminal domain"/>
    <property type="match status" value="1"/>
</dbReference>
<dbReference type="InterPro" id="IPR003594">
    <property type="entry name" value="HATPase_dom"/>
</dbReference>
<keyword evidence="2" id="KW-0547">Nucleotide-binding</keyword>
<dbReference type="Pfam" id="PF13581">
    <property type="entry name" value="HATPase_c_2"/>
    <property type="match status" value="1"/>
</dbReference>